<dbReference type="GO" id="GO:0042147">
    <property type="term" value="P:retrograde transport, endosome to Golgi"/>
    <property type="evidence" value="ECO:0007669"/>
    <property type="project" value="InterPro"/>
</dbReference>
<keyword evidence="14" id="KW-0732">Signal</keyword>
<feature type="chain" id="PRO_5013121738" description="Vacuolar protein sorting-associated protein 29" evidence="14">
    <location>
        <begin position="21"/>
        <end position="301"/>
    </location>
</feature>
<dbReference type="Gene3D" id="3.60.21.10">
    <property type="match status" value="1"/>
</dbReference>
<keyword evidence="6" id="KW-0963">Cytoplasm</keyword>
<evidence type="ECO:0000256" key="9">
    <source>
        <dbReference type="ARBA" id="ARBA00022833"/>
    </source>
</evidence>
<evidence type="ECO:0000256" key="10">
    <source>
        <dbReference type="ARBA" id="ARBA00022927"/>
    </source>
</evidence>
<dbReference type="GO" id="GO:0046872">
    <property type="term" value="F:metal ion binding"/>
    <property type="evidence" value="ECO:0007669"/>
    <property type="project" value="UniProtKB-KW"/>
</dbReference>
<evidence type="ECO:0000256" key="14">
    <source>
        <dbReference type="SAM" id="SignalP"/>
    </source>
</evidence>
<keyword evidence="5 13" id="KW-0813">Transport</keyword>
<dbReference type="SUPFAM" id="SSF48726">
    <property type="entry name" value="Immunoglobulin"/>
    <property type="match status" value="1"/>
</dbReference>
<feature type="signal peptide" evidence="14">
    <location>
        <begin position="1"/>
        <end position="20"/>
    </location>
</feature>
<dbReference type="Pfam" id="PF07686">
    <property type="entry name" value="V-set"/>
    <property type="match status" value="1"/>
</dbReference>
<evidence type="ECO:0000256" key="8">
    <source>
        <dbReference type="ARBA" id="ARBA00022753"/>
    </source>
</evidence>
<keyword evidence="8" id="KW-0967">Endosome</keyword>
<dbReference type="InterPro" id="IPR029052">
    <property type="entry name" value="Metallo-depent_PP-like"/>
</dbReference>
<evidence type="ECO:0000259" key="15">
    <source>
        <dbReference type="PROSITE" id="PS50835"/>
    </source>
</evidence>
<keyword evidence="11" id="KW-0472">Membrane</keyword>
<dbReference type="FunFam" id="3.60.21.10:FF:000009">
    <property type="entry name" value="Vacuolar protein sorting-associated protein 29"/>
    <property type="match status" value="1"/>
</dbReference>
<dbReference type="PROSITE" id="PS50835">
    <property type="entry name" value="IG_LIKE"/>
    <property type="match status" value="1"/>
</dbReference>
<dbReference type="GO" id="GO:0030904">
    <property type="term" value="C:retromer complex"/>
    <property type="evidence" value="ECO:0007669"/>
    <property type="project" value="InterPro"/>
</dbReference>
<evidence type="ECO:0000256" key="6">
    <source>
        <dbReference type="ARBA" id="ARBA00022490"/>
    </source>
</evidence>
<comment type="function">
    <text evidence="13">Component of the commander complex that is essential for endosomal recycling of transmembrane cargos; the commander complex is composed of the Csubcomplex and the retriever subcomplex. Component of the retriever complex, which is a heterotrimeric complex related to retromer cargo-selective complex (CSC) and essential for retromer-independent retrieval and recycling of numerous cargos. Component of the retromer cargo-selective complex (CSC). The CSC is believed to be the core functional component of retromer or respective retromer complex variants acting to prevent missorting of selected transmembrane cargo proteins into the lysosomal degradation pathway. In the endosomes, retriever complex drives the retrieval and recycling of NxxY-motif-containing cargo proteins by coupling to snx17, a cargo essential for the homeostatic maintenance of numerous cell surface proteins associated with processes that include cell migration, cell adhesion, nutrient supply and cell signaling. The recruitment of the retriever complex to the endosomal membrane involves Cand WASH complexes.</text>
</comment>
<evidence type="ECO:0000256" key="4">
    <source>
        <dbReference type="ARBA" id="ARBA00017767"/>
    </source>
</evidence>
<dbReference type="PANTHER" id="PTHR11124">
    <property type="entry name" value="VACUOLAR SORTING PROTEIN VPS29"/>
    <property type="match status" value="1"/>
</dbReference>
<evidence type="ECO:0000313" key="16">
    <source>
        <dbReference type="EMBL" id="OXB64687.1"/>
    </source>
</evidence>
<keyword evidence="7" id="KW-0479">Metal-binding</keyword>
<evidence type="ECO:0000313" key="17">
    <source>
        <dbReference type="Proteomes" id="UP000198323"/>
    </source>
</evidence>
<evidence type="ECO:0000256" key="7">
    <source>
        <dbReference type="ARBA" id="ARBA00022723"/>
    </source>
</evidence>
<evidence type="ECO:0000256" key="12">
    <source>
        <dbReference type="ARBA" id="ARBA00031913"/>
    </source>
</evidence>
<dbReference type="InterPro" id="IPR024654">
    <property type="entry name" value="Calcineurin-like_PHP_lpxH"/>
</dbReference>
<dbReference type="AlphaFoldDB" id="A0A226NB10"/>
<dbReference type="GO" id="GO:0010008">
    <property type="term" value="C:endosome membrane"/>
    <property type="evidence" value="ECO:0007669"/>
    <property type="project" value="UniProtKB-SubCell"/>
</dbReference>
<comment type="similarity">
    <text evidence="3 13">Belongs to the VPS29 family.</text>
</comment>
<sequence>MALGFTLLLLVGTAGSACRAQPVLTQPAAVQVLPGETARLSCVLSPQYNITDFGITWYQQRPGQVLRYLLYYNSEHDKHKPARIPDRFSATKDVARNACILIIAAAQEEDNALSFPLLRVKLVLVLGDLHIPQRCGALPAPFRSLLLPGKVQHVLCTGNLCAKESYDYLRTLVGDVHVVKGDSESLNYPEQKVVTVGQFRIGLIHGHQVIPWGDVASLALLQRQMDVDILISGHTHKFEAFEHENKFFINPGSATGAYTALEMNVIPSFVLMDIQASTVVTYVYQLIEDDVKVERIEFKKY</sequence>
<reference evidence="16 17" key="1">
    <citation type="submission" date="2016-07" db="EMBL/GenBank/DDBJ databases">
        <title>Disparate Historic Effective Population Sizes Predicted by Modern Levels of Genome Diversity for the Scaled Quail (Callipepla squamata) and the Northern Bobwhite (Colinus virginianus): Inferences from First and Second Generation Draft Genome Assemblies for Sympatric New World Quail.</title>
        <authorList>
            <person name="Oldeschulte D.L."/>
            <person name="Halley Y.A."/>
            <person name="Bhattarai E.K."/>
            <person name="Brashear W.A."/>
            <person name="Hill J."/>
            <person name="Metz R.P."/>
            <person name="Johnson C.D."/>
            <person name="Rollins D."/>
            <person name="Peterson M.J."/>
            <person name="Bickhart D.M."/>
            <person name="Decker J.E."/>
            <person name="Seabury C.M."/>
        </authorList>
    </citation>
    <scope>NUCLEOTIDE SEQUENCE [LARGE SCALE GENOMIC DNA]</scope>
    <source>
        <strain evidence="16 17">Texas</strain>
        <tissue evidence="16">Leg muscle</tissue>
    </source>
</reference>
<evidence type="ECO:0000256" key="2">
    <source>
        <dbReference type="ARBA" id="ARBA00004496"/>
    </source>
</evidence>
<dbReference type="SUPFAM" id="SSF56300">
    <property type="entry name" value="Metallo-dependent phosphatases"/>
    <property type="match status" value="1"/>
</dbReference>
<keyword evidence="10 13" id="KW-0653">Protein transport</keyword>
<feature type="domain" description="Ig-like" evidence="15">
    <location>
        <begin position="22"/>
        <end position="114"/>
    </location>
</feature>
<dbReference type="GO" id="GO:0005829">
    <property type="term" value="C:cytosol"/>
    <property type="evidence" value="ECO:0007669"/>
    <property type="project" value="GOC"/>
</dbReference>
<comment type="caution">
    <text evidence="16">The sequence shown here is derived from an EMBL/GenBank/DDBJ whole genome shotgun (WGS) entry which is preliminary data.</text>
</comment>
<gene>
    <name evidence="16" type="ORF">ASZ78_008763</name>
</gene>
<dbReference type="Pfam" id="PF12850">
    <property type="entry name" value="Metallophos_2"/>
    <property type="match status" value="1"/>
</dbReference>
<dbReference type="InterPro" id="IPR036179">
    <property type="entry name" value="Ig-like_dom_sf"/>
</dbReference>
<protein>
    <recommendedName>
        <fullName evidence="4 13">Vacuolar protein sorting-associated protein 29</fullName>
    </recommendedName>
    <alternativeName>
        <fullName evidence="12 13">Vesicle protein sorting 29</fullName>
    </alternativeName>
</protein>
<evidence type="ECO:0000256" key="11">
    <source>
        <dbReference type="ARBA" id="ARBA00023136"/>
    </source>
</evidence>
<dbReference type="InterPro" id="IPR000979">
    <property type="entry name" value="Phosphodiesterase_MJ0936/Vps29"/>
</dbReference>
<dbReference type="CDD" id="cd07394">
    <property type="entry name" value="MPP_Vps29"/>
    <property type="match status" value="1"/>
</dbReference>
<evidence type="ECO:0000256" key="1">
    <source>
        <dbReference type="ARBA" id="ARBA00004481"/>
    </source>
</evidence>
<dbReference type="InterPro" id="IPR013106">
    <property type="entry name" value="Ig_V-set"/>
</dbReference>
<proteinExistence type="inferred from homology"/>
<organism evidence="16 17">
    <name type="scientific">Callipepla squamata</name>
    <name type="common">Scaled quail</name>
    <dbReference type="NCBI Taxonomy" id="9009"/>
    <lineage>
        <taxon>Eukaryota</taxon>
        <taxon>Metazoa</taxon>
        <taxon>Chordata</taxon>
        <taxon>Craniata</taxon>
        <taxon>Vertebrata</taxon>
        <taxon>Euteleostomi</taxon>
        <taxon>Archelosauria</taxon>
        <taxon>Archosauria</taxon>
        <taxon>Dinosauria</taxon>
        <taxon>Saurischia</taxon>
        <taxon>Theropoda</taxon>
        <taxon>Coelurosauria</taxon>
        <taxon>Aves</taxon>
        <taxon>Neognathae</taxon>
        <taxon>Galloanserae</taxon>
        <taxon>Galliformes</taxon>
        <taxon>Odontophoridae</taxon>
        <taxon>Callipepla</taxon>
    </lineage>
</organism>
<evidence type="ECO:0000256" key="5">
    <source>
        <dbReference type="ARBA" id="ARBA00022448"/>
    </source>
</evidence>
<keyword evidence="9" id="KW-0862">Zinc</keyword>
<comment type="subcellular location">
    <subcellularLocation>
        <location evidence="2">Cytoplasm</location>
    </subcellularLocation>
    <subcellularLocation>
        <location evidence="1">Endosome membrane</location>
        <topology evidence="1">Peripheral membrane protein</topology>
    </subcellularLocation>
</comment>
<dbReference type="InterPro" id="IPR028661">
    <property type="entry name" value="Vps29"/>
</dbReference>
<evidence type="ECO:0000256" key="3">
    <source>
        <dbReference type="ARBA" id="ARBA00005945"/>
    </source>
</evidence>
<dbReference type="GO" id="GO:0015031">
    <property type="term" value="P:protein transport"/>
    <property type="evidence" value="ECO:0007669"/>
    <property type="project" value="UniProtKB-KW"/>
</dbReference>
<keyword evidence="17" id="KW-1185">Reference proteome</keyword>
<name>A0A226NB10_CALSU</name>
<dbReference type="NCBIfam" id="TIGR00040">
    <property type="entry name" value="yfcE"/>
    <property type="match status" value="1"/>
</dbReference>
<evidence type="ECO:0000256" key="13">
    <source>
        <dbReference type="RuleBase" id="RU362040"/>
    </source>
</evidence>
<dbReference type="Proteomes" id="UP000198323">
    <property type="component" value="Unassembled WGS sequence"/>
</dbReference>
<dbReference type="SMART" id="SM00406">
    <property type="entry name" value="IGv"/>
    <property type="match status" value="1"/>
</dbReference>
<dbReference type="InterPro" id="IPR013783">
    <property type="entry name" value="Ig-like_fold"/>
</dbReference>
<dbReference type="OrthoDB" id="10258130at2759"/>
<accession>A0A226NB10</accession>
<dbReference type="EMBL" id="MCFN01000114">
    <property type="protein sequence ID" value="OXB64687.1"/>
    <property type="molecule type" value="Genomic_DNA"/>
</dbReference>
<dbReference type="STRING" id="9009.A0A226NB10"/>
<dbReference type="Gene3D" id="2.60.40.10">
    <property type="entry name" value="Immunoglobulins"/>
    <property type="match status" value="1"/>
</dbReference>
<dbReference type="InterPro" id="IPR007110">
    <property type="entry name" value="Ig-like_dom"/>
</dbReference>